<name>A0A8X8XVN3_SALSN</name>
<dbReference type="AlphaFoldDB" id="A0A8X8XVN3"/>
<proteinExistence type="predicted"/>
<feature type="chain" id="PRO_5036466093" description="Multidrug resistance protein, MATE family" evidence="2">
    <location>
        <begin position="18"/>
        <end position="338"/>
    </location>
</feature>
<protein>
    <recommendedName>
        <fullName evidence="5">Multidrug resistance protein, MATE family</fullName>
    </recommendedName>
</protein>
<dbReference type="PANTHER" id="PTHR11206">
    <property type="entry name" value="MULTIDRUG RESISTANCE PROTEIN"/>
    <property type="match status" value="1"/>
</dbReference>
<feature type="transmembrane region" description="Helical" evidence="1">
    <location>
        <begin position="202"/>
        <end position="223"/>
    </location>
</feature>
<dbReference type="EMBL" id="PNBA02000006">
    <property type="protein sequence ID" value="KAG6421266.1"/>
    <property type="molecule type" value="Genomic_DNA"/>
</dbReference>
<feature type="transmembrane region" description="Helical" evidence="1">
    <location>
        <begin position="163"/>
        <end position="190"/>
    </location>
</feature>
<keyword evidence="1" id="KW-0472">Membrane</keyword>
<reference evidence="3" key="1">
    <citation type="submission" date="2018-01" db="EMBL/GenBank/DDBJ databases">
        <authorList>
            <person name="Mao J.F."/>
        </authorList>
    </citation>
    <scope>NUCLEOTIDE SEQUENCE</scope>
    <source>
        <strain evidence="3">Huo1</strain>
        <tissue evidence="3">Leaf</tissue>
    </source>
</reference>
<evidence type="ECO:0000313" key="3">
    <source>
        <dbReference type="EMBL" id="KAG6421266.1"/>
    </source>
</evidence>
<keyword evidence="2" id="KW-0732">Signal</keyword>
<sequence length="338" mass="37078">MLLPLFVFATPIFLALGEDEAIAASAGYISMWFIPFVYSTVFALTMQMYLQAQQKNTVVAWLSAAQLAVHVPLSWLLVTVMDLGVAGAMCALCVSSWLVIVGEFVYIFGGWCHHPWTGFTMVAFHDIIPAVKLSVSSSVMLCLELWYYAILVLLAGYMKNAQVSISAFSICLNVSGLEFMISMGMMGAAIKLGYLFTGDEDVVVAVADLSLLLSFSLLLNAIYPVLSGVAVGAGLQSKVAIISSFVFMPLDSCWSCAWICGSTPSKGDMDWDDGVVTQTLALSYMTWKTEWDEQVNSINNYKIILNFIISQYYCCAGFDSFRWHLKSGEGNQHLNACI</sequence>
<comment type="caution">
    <text evidence="3">The sequence shown here is derived from an EMBL/GenBank/DDBJ whole genome shotgun (WGS) entry which is preliminary data.</text>
</comment>
<gene>
    <name evidence="3" type="ORF">SASPL_117816</name>
</gene>
<dbReference type="Proteomes" id="UP000298416">
    <property type="component" value="Unassembled WGS sequence"/>
</dbReference>
<organism evidence="3">
    <name type="scientific">Salvia splendens</name>
    <name type="common">Scarlet sage</name>
    <dbReference type="NCBI Taxonomy" id="180675"/>
    <lineage>
        <taxon>Eukaryota</taxon>
        <taxon>Viridiplantae</taxon>
        <taxon>Streptophyta</taxon>
        <taxon>Embryophyta</taxon>
        <taxon>Tracheophyta</taxon>
        <taxon>Spermatophyta</taxon>
        <taxon>Magnoliopsida</taxon>
        <taxon>eudicotyledons</taxon>
        <taxon>Gunneridae</taxon>
        <taxon>Pentapetalae</taxon>
        <taxon>asterids</taxon>
        <taxon>lamiids</taxon>
        <taxon>Lamiales</taxon>
        <taxon>Lamiaceae</taxon>
        <taxon>Nepetoideae</taxon>
        <taxon>Mentheae</taxon>
        <taxon>Salviinae</taxon>
        <taxon>Salvia</taxon>
        <taxon>Salvia subgen. Calosphace</taxon>
        <taxon>core Calosphace</taxon>
    </lineage>
</organism>
<feature type="transmembrane region" description="Helical" evidence="1">
    <location>
        <begin position="27"/>
        <end position="46"/>
    </location>
</feature>
<keyword evidence="1" id="KW-0812">Transmembrane</keyword>
<accession>A0A8X8XVN3</accession>
<evidence type="ECO:0000256" key="1">
    <source>
        <dbReference type="SAM" id="Phobius"/>
    </source>
</evidence>
<feature type="transmembrane region" description="Helical" evidence="1">
    <location>
        <begin position="84"/>
        <end position="109"/>
    </location>
</feature>
<keyword evidence="1" id="KW-1133">Transmembrane helix</keyword>
<feature type="transmembrane region" description="Helical" evidence="1">
    <location>
        <begin position="58"/>
        <end position="78"/>
    </location>
</feature>
<evidence type="ECO:0000256" key="2">
    <source>
        <dbReference type="SAM" id="SignalP"/>
    </source>
</evidence>
<reference evidence="3" key="2">
    <citation type="submission" date="2020-08" db="EMBL/GenBank/DDBJ databases">
        <title>Plant Genome Project.</title>
        <authorList>
            <person name="Zhang R.-G."/>
        </authorList>
    </citation>
    <scope>NUCLEOTIDE SEQUENCE</scope>
    <source>
        <strain evidence="3">Huo1</strain>
        <tissue evidence="3">Leaf</tissue>
    </source>
</reference>
<evidence type="ECO:0008006" key="5">
    <source>
        <dbReference type="Google" id="ProtNLM"/>
    </source>
</evidence>
<feature type="transmembrane region" description="Helical" evidence="1">
    <location>
        <begin position="130"/>
        <end position="157"/>
    </location>
</feature>
<evidence type="ECO:0000313" key="4">
    <source>
        <dbReference type="Proteomes" id="UP000298416"/>
    </source>
</evidence>
<keyword evidence="4" id="KW-1185">Reference proteome</keyword>
<feature type="signal peptide" evidence="2">
    <location>
        <begin position="1"/>
        <end position="17"/>
    </location>
</feature>